<gene>
    <name evidence="7" type="ordered locus">HCW_00900</name>
</gene>
<sequence length="245" mass="27641">MESFQTLFANFSDIFLTWHGIFSLFTLTLLEIVLGIDNIIFLVVIVSKLPKHQQNKARILGLTLAMLARIALLGALFWISHLEKPLFSVASLEISWRDMVLILGGVFLMYKGFMELKAQAYATEENYQTKSLGFLITLIEIMFLDIVFSLDSVITAVGIAKHLEVMIGAIILAVIVMVFFSKIIGDFIEKYHRVKTLAFVFLLFVGLVLLLEGVHVSINKAYLYAGIGFALLVECLNIFIERRNL</sequence>
<dbReference type="eggNOG" id="COG0861">
    <property type="taxonomic scope" value="Bacteria"/>
</dbReference>
<reference evidence="8" key="1">
    <citation type="submission" date="2012-04" db="EMBL/GenBank/DDBJ databases">
        <title>Complete genome sequence of Helicobacter cetorum strain MIT 00-7128.</title>
        <authorList>
            <person name="Kersulyte D."/>
            <person name="Berg D.E."/>
        </authorList>
    </citation>
    <scope>NUCLEOTIDE SEQUENCE [LARGE SCALE GENOMIC DNA]</scope>
    <source>
        <strain evidence="8">MIT 00-7128</strain>
    </source>
</reference>
<feature type="transmembrane region" description="Helical" evidence="6">
    <location>
        <begin position="20"/>
        <end position="47"/>
    </location>
</feature>
<accession>I0EKK4</accession>
<keyword evidence="4 6" id="KW-1133">Transmembrane helix</keyword>
<name>I0EKK4_HELC0</name>
<evidence type="ECO:0000313" key="8">
    <source>
        <dbReference type="Proteomes" id="UP000005010"/>
    </source>
</evidence>
<feature type="transmembrane region" description="Helical" evidence="6">
    <location>
        <begin position="134"/>
        <end position="159"/>
    </location>
</feature>
<dbReference type="KEGG" id="hce:HCW_00900"/>
<dbReference type="InterPro" id="IPR005496">
    <property type="entry name" value="Integral_membrane_TerC"/>
</dbReference>
<evidence type="ECO:0000313" key="7">
    <source>
        <dbReference type="EMBL" id="AFI03473.1"/>
    </source>
</evidence>
<dbReference type="Pfam" id="PF03741">
    <property type="entry name" value="TerC"/>
    <property type="match status" value="1"/>
</dbReference>
<evidence type="ECO:0000256" key="4">
    <source>
        <dbReference type="ARBA" id="ARBA00022989"/>
    </source>
</evidence>
<evidence type="ECO:0000256" key="3">
    <source>
        <dbReference type="ARBA" id="ARBA00022692"/>
    </source>
</evidence>
<dbReference type="HOGENOM" id="CLU_064910_0_1_7"/>
<feature type="transmembrane region" description="Helical" evidence="6">
    <location>
        <begin position="196"/>
        <end position="215"/>
    </location>
</feature>
<dbReference type="RefSeq" id="WP_014660346.1">
    <property type="nucleotide sequence ID" value="NC_017737.1"/>
</dbReference>
<comment type="subcellular location">
    <subcellularLocation>
        <location evidence="1">Membrane</location>
        <topology evidence="1">Multi-pass membrane protein</topology>
    </subcellularLocation>
</comment>
<dbReference type="PATRIC" id="fig|182217.3.peg.187"/>
<evidence type="ECO:0000256" key="5">
    <source>
        <dbReference type="ARBA" id="ARBA00023136"/>
    </source>
</evidence>
<comment type="similarity">
    <text evidence="2">Belongs to the TerC family.</text>
</comment>
<dbReference type="GO" id="GO:0016020">
    <property type="term" value="C:membrane"/>
    <property type="evidence" value="ECO:0007669"/>
    <property type="project" value="UniProtKB-SubCell"/>
</dbReference>
<keyword evidence="3 6" id="KW-0812">Transmembrane</keyword>
<evidence type="ECO:0000256" key="1">
    <source>
        <dbReference type="ARBA" id="ARBA00004141"/>
    </source>
</evidence>
<feature type="transmembrane region" description="Helical" evidence="6">
    <location>
        <begin position="165"/>
        <end position="184"/>
    </location>
</feature>
<feature type="transmembrane region" description="Helical" evidence="6">
    <location>
        <begin position="59"/>
        <end position="79"/>
    </location>
</feature>
<dbReference type="AlphaFoldDB" id="I0EKK4"/>
<dbReference type="EMBL" id="CP003479">
    <property type="protein sequence ID" value="AFI03473.1"/>
    <property type="molecule type" value="Genomic_DNA"/>
</dbReference>
<feature type="transmembrane region" description="Helical" evidence="6">
    <location>
        <begin position="221"/>
        <end position="240"/>
    </location>
</feature>
<keyword evidence="5 6" id="KW-0472">Membrane</keyword>
<evidence type="ECO:0000256" key="6">
    <source>
        <dbReference type="SAM" id="Phobius"/>
    </source>
</evidence>
<dbReference type="PANTHER" id="PTHR30238">
    <property type="entry name" value="MEMBRANE BOUND PREDICTED REDOX MODULATOR"/>
    <property type="match status" value="1"/>
</dbReference>
<dbReference type="STRING" id="182217.HCW_00900"/>
<feature type="transmembrane region" description="Helical" evidence="6">
    <location>
        <begin position="94"/>
        <end position="113"/>
    </location>
</feature>
<evidence type="ECO:0008006" key="9">
    <source>
        <dbReference type="Google" id="ProtNLM"/>
    </source>
</evidence>
<proteinExistence type="inferred from homology"/>
<evidence type="ECO:0000256" key="2">
    <source>
        <dbReference type="ARBA" id="ARBA00007511"/>
    </source>
</evidence>
<organism evidence="7 8">
    <name type="scientific">Helicobacter cetorum (strain ATCC BAA-429 / MIT 00-7128)</name>
    <dbReference type="NCBI Taxonomy" id="182217"/>
    <lineage>
        <taxon>Bacteria</taxon>
        <taxon>Pseudomonadati</taxon>
        <taxon>Campylobacterota</taxon>
        <taxon>Epsilonproteobacteria</taxon>
        <taxon>Campylobacterales</taxon>
        <taxon>Helicobacteraceae</taxon>
        <taxon>Helicobacter</taxon>
    </lineage>
</organism>
<dbReference type="Proteomes" id="UP000005010">
    <property type="component" value="Chromosome"/>
</dbReference>
<protein>
    <recommendedName>
        <fullName evidence="9">TerC family protein</fullName>
    </recommendedName>
</protein>
<dbReference type="PANTHER" id="PTHR30238:SF4">
    <property type="entry name" value="SLL1022 PROTEIN"/>
    <property type="match status" value="1"/>
</dbReference>
<keyword evidence="8" id="KW-1185">Reference proteome</keyword>